<keyword evidence="3" id="KW-1185">Reference proteome</keyword>
<dbReference type="SUPFAM" id="SSF48452">
    <property type="entry name" value="TPR-like"/>
    <property type="match status" value="1"/>
</dbReference>
<name>A0A4U1BCG6_9GAMM</name>
<dbReference type="EMBL" id="SWCI01000009">
    <property type="protein sequence ID" value="TKB48172.1"/>
    <property type="molecule type" value="Genomic_DNA"/>
</dbReference>
<reference evidence="2 3" key="1">
    <citation type="submission" date="2019-04" db="EMBL/GenBank/DDBJ databases">
        <authorList>
            <person name="Hwang J.C."/>
        </authorList>
    </citation>
    <scope>NUCLEOTIDE SEQUENCE [LARGE SCALE GENOMIC DNA]</scope>
    <source>
        <strain evidence="2 3">IMCC35001</strain>
    </source>
</reference>
<dbReference type="Proteomes" id="UP000305674">
    <property type="component" value="Unassembled WGS sequence"/>
</dbReference>
<sequence length="226" mass="25646">MVSRLRDRLRPLARFRGFWPLAAVLLLILVSGLYPQGAADAFLSRDQQGRLLFQLGRYREAASRFEDLHWRAFAGYAAGDFGHSARLYQQVNGELAAFARANALAHGQHYRQAQAGYRRLLRENPRLGAARINLEVVETLIAEMEKQDSGRKSADGRQQVAPELGDSRGRANGQGQRQGAERTAEESMQQGIPKEAWLRKLQISPQPFLKRKFAMEYRRALEEAQR</sequence>
<protein>
    <recommendedName>
        <fullName evidence="4">Ca-activated chloride channel family protein</fullName>
    </recommendedName>
</protein>
<accession>A0A4U1BCG6</accession>
<gene>
    <name evidence="2" type="ORF">FCL40_13665</name>
</gene>
<comment type="caution">
    <text evidence="2">The sequence shown here is derived from an EMBL/GenBank/DDBJ whole genome shotgun (WGS) entry which is preliminary data.</text>
</comment>
<feature type="region of interest" description="Disordered" evidence="1">
    <location>
        <begin position="146"/>
        <end position="191"/>
    </location>
</feature>
<dbReference type="AlphaFoldDB" id="A0A4U1BCG6"/>
<evidence type="ECO:0008006" key="4">
    <source>
        <dbReference type="Google" id="ProtNLM"/>
    </source>
</evidence>
<evidence type="ECO:0000256" key="1">
    <source>
        <dbReference type="SAM" id="MobiDB-lite"/>
    </source>
</evidence>
<evidence type="ECO:0000313" key="2">
    <source>
        <dbReference type="EMBL" id="TKB48172.1"/>
    </source>
</evidence>
<dbReference type="InterPro" id="IPR011990">
    <property type="entry name" value="TPR-like_helical_dom_sf"/>
</dbReference>
<proteinExistence type="predicted"/>
<organism evidence="2 3">
    <name type="scientific">Ferrimonas sediminicola</name>
    <dbReference type="NCBI Taxonomy" id="2569538"/>
    <lineage>
        <taxon>Bacteria</taxon>
        <taxon>Pseudomonadati</taxon>
        <taxon>Pseudomonadota</taxon>
        <taxon>Gammaproteobacteria</taxon>
        <taxon>Alteromonadales</taxon>
        <taxon>Ferrimonadaceae</taxon>
        <taxon>Ferrimonas</taxon>
    </lineage>
</organism>
<evidence type="ECO:0000313" key="3">
    <source>
        <dbReference type="Proteomes" id="UP000305674"/>
    </source>
</evidence>
<dbReference type="OrthoDB" id="9807628at2"/>
<feature type="compositionally biased region" description="Basic and acidic residues" evidence="1">
    <location>
        <begin position="146"/>
        <end position="155"/>
    </location>
</feature>